<keyword evidence="4" id="KW-1185">Reference proteome</keyword>
<dbReference type="InParanoid" id="A0A0N0PB70"/>
<evidence type="ECO:0000256" key="1">
    <source>
        <dbReference type="ARBA" id="ARBA00023002"/>
    </source>
</evidence>
<dbReference type="PRINTS" id="PR00081">
    <property type="entry name" value="GDHRDH"/>
</dbReference>
<organism evidence="3 4">
    <name type="scientific">Papilio machaon</name>
    <name type="common">Old World swallowtail butterfly</name>
    <dbReference type="NCBI Taxonomy" id="76193"/>
    <lineage>
        <taxon>Eukaryota</taxon>
        <taxon>Metazoa</taxon>
        <taxon>Ecdysozoa</taxon>
        <taxon>Arthropoda</taxon>
        <taxon>Hexapoda</taxon>
        <taxon>Insecta</taxon>
        <taxon>Pterygota</taxon>
        <taxon>Neoptera</taxon>
        <taxon>Endopterygota</taxon>
        <taxon>Lepidoptera</taxon>
        <taxon>Glossata</taxon>
        <taxon>Ditrysia</taxon>
        <taxon>Papilionoidea</taxon>
        <taxon>Papilionidae</taxon>
        <taxon>Papilioninae</taxon>
        <taxon>Papilio</taxon>
    </lineage>
</organism>
<dbReference type="CDD" id="cd05327">
    <property type="entry name" value="retinol-DH_like_SDR_c_like"/>
    <property type="match status" value="1"/>
</dbReference>
<accession>A0A0N0PB70</accession>
<dbReference type="STRING" id="76193.A0A0N0PB70"/>
<dbReference type="SUPFAM" id="SSF51735">
    <property type="entry name" value="NAD(P)-binding Rossmann-fold domains"/>
    <property type="match status" value="1"/>
</dbReference>
<dbReference type="PANTHER" id="PTHR43157">
    <property type="entry name" value="PHOSPHATIDYLINOSITOL-GLYCAN BIOSYNTHESIS CLASS F PROTEIN-RELATED"/>
    <property type="match status" value="1"/>
</dbReference>
<comment type="similarity">
    <text evidence="2">Belongs to the short-chain dehydrogenases/reductases (SDR) family.</text>
</comment>
<name>A0A0N0PB70_PAPMA</name>
<gene>
    <name evidence="3" type="ORF">RR48_04966</name>
</gene>
<dbReference type="InterPro" id="IPR036291">
    <property type="entry name" value="NAD(P)-bd_dom_sf"/>
</dbReference>
<dbReference type="PRINTS" id="PR00080">
    <property type="entry name" value="SDRFAMILY"/>
</dbReference>
<protein>
    <submittedName>
        <fullName evidence="3">Retinol dehydrogenase 11</fullName>
    </submittedName>
</protein>
<dbReference type="Gene3D" id="3.40.50.720">
    <property type="entry name" value="NAD(P)-binding Rossmann-like Domain"/>
    <property type="match status" value="1"/>
</dbReference>
<evidence type="ECO:0000313" key="4">
    <source>
        <dbReference type="Proteomes" id="UP000053240"/>
    </source>
</evidence>
<dbReference type="PANTHER" id="PTHR43157:SF31">
    <property type="entry name" value="PHOSPHATIDYLINOSITOL-GLYCAN BIOSYNTHESIS CLASS F PROTEIN"/>
    <property type="match status" value="1"/>
</dbReference>
<dbReference type="EMBL" id="KQ461133">
    <property type="protein sequence ID" value="KPJ08899.1"/>
    <property type="molecule type" value="Genomic_DNA"/>
</dbReference>
<dbReference type="Pfam" id="PF00106">
    <property type="entry name" value="adh_short"/>
    <property type="match status" value="1"/>
</dbReference>
<evidence type="ECO:0000313" key="3">
    <source>
        <dbReference type="EMBL" id="KPJ08899.1"/>
    </source>
</evidence>
<keyword evidence="1" id="KW-0560">Oxidoreductase</keyword>
<dbReference type="GO" id="GO:0016491">
    <property type="term" value="F:oxidoreductase activity"/>
    <property type="evidence" value="ECO:0007669"/>
    <property type="project" value="UniProtKB-KW"/>
</dbReference>
<reference evidence="3 4" key="1">
    <citation type="journal article" date="2015" name="Nat. Commun.">
        <title>Outbred genome sequencing and CRISPR/Cas9 gene editing in butterflies.</title>
        <authorList>
            <person name="Li X."/>
            <person name="Fan D."/>
            <person name="Zhang W."/>
            <person name="Liu G."/>
            <person name="Zhang L."/>
            <person name="Zhao L."/>
            <person name="Fang X."/>
            <person name="Chen L."/>
            <person name="Dong Y."/>
            <person name="Chen Y."/>
            <person name="Ding Y."/>
            <person name="Zhao R."/>
            <person name="Feng M."/>
            <person name="Zhu Y."/>
            <person name="Feng Y."/>
            <person name="Jiang X."/>
            <person name="Zhu D."/>
            <person name="Xiang H."/>
            <person name="Feng X."/>
            <person name="Li S."/>
            <person name="Wang J."/>
            <person name="Zhang G."/>
            <person name="Kronforst M.R."/>
            <person name="Wang W."/>
        </authorList>
    </citation>
    <scope>NUCLEOTIDE SEQUENCE [LARGE SCALE GENOMIC DNA]</scope>
    <source>
        <strain evidence="3">Ya'a_city_454_Pm</strain>
        <tissue evidence="3">Whole body</tissue>
    </source>
</reference>
<dbReference type="Proteomes" id="UP000053240">
    <property type="component" value="Unassembled WGS sequence"/>
</dbReference>
<sequence length="328" mass="36968">MPPLWQNVHSLAAKEKRYIILHSTKCSYEALQALSFREFKQVGKVVIVTGGNNGIGFETAKDLAERGARVILACRDESRGTAARDKIIAATGNNDVHYRHLDLASLTSVKKFAEEFIRDEKCLDILINNAGMNGSRNVRTEDGLLLGMQTNHFAPFLLTCLLVPLLKSSAPSRIINVSSMAHNRATLNLDNLNMEKETEETFSKNHVYALSKLCNILFTVELSRRLKGSKVTTNSLHPGVVDTDILDEMDFKYVHLIKRLARPLLKNRWEGSQTTIYLAVSPEVENVSGKYFRDCKMVDVSTEQARDVELARKLWEKSEKLLNFKSNL</sequence>
<proteinExistence type="inferred from homology"/>
<dbReference type="InterPro" id="IPR002347">
    <property type="entry name" value="SDR_fam"/>
</dbReference>
<evidence type="ECO:0000256" key="2">
    <source>
        <dbReference type="RuleBase" id="RU000363"/>
    </source>
</evidence>
<dbReference type="AlphaFoldDB" id="A0A0N0PB70"/>